<dbReference type="Proteomes" id="UP000663720">
    <property type="component" value="Chromosome"/>
</dbReference>
<name>A0A975GJA5_9BACT</name>
<reference evidence="1" key="1">
    <citation type="journal article" date="2021" name="Microb. Physiol.">
        <title>Proteogenomic Insights into the Physiology of Marine, Sulfate-Reducing, Filamentous Desulfonema limicola and Desulfonema magnum.</title>
        <authorList>
            <person name="Schnaars V."/>
            <person name="Wohlbrand L."/>
            <person name="Scheve S."/>
            <person name="Hinrichs C."/>
            <person name="Reinhardt R."/>
            <person name="Rabus R."/>
        </authorList>
    </citation>
    <scope>NUCLEOTIDE SEQUENCE</scope>
    <source>
        <strain evidence="1">5ac10</strain>
    </source>
</reference>
<dbReference type="AlphaFoldDB" id="A0A975GJA5"/>
<proteinExistence type="predicted"/>
<sequence length="123" mass="14364">MNMSFTCRNAYLIKFRFTKPRPKEKYAICVCEEKPLFFFISSNPRTRFLPDSQLKVSPTDLSFLRKDSYVNTAEAVTCVIPHTCKIIKDFGTVPENIRQQIKALVRESETLPKRFIDIIIKKL</sequence>
<evidence type="ECO:0000313" key="1">
    <source>
        <dbReference type="EMBL" id="QTA83235.1"/>
    </source>
</evidence>
<dbReference type="EMBL" id="CP061799">
    <property type="protein sequence ID" value="QTA83235.1"/>
    <property type="molecule type" value="Genomic_DNA"/>
</dbReference>
<dbReference type="KEGG" id="dli:dnl_56300"/>
<gene>
    <name evidence="1" type="ORF">dnl_56300</name>
</gene>
<organism evidence="1 2">
    <name type="scientific">Desulfonema limicola</name>
    <dbReference type="NCBI Taxonomy" id="45656"/>
    <lineage>
        <taxon>Bacteria</taxon>
        <taxon>Pseudomonadati</taxon>
        <taxon>Thermodesulfobacteriota</taxon>
        <taxon>Desulfobacteria</taxon>
        <taxon>Desulfobacterales</taxon>
        <taxon>Desulfococcaceae</taxon>
        <taxon>Desulfonema</taxon>
    </lineage>
</organism>
<keyword evidence="2" id="KW-1185">Reference proteome</keyword>
<protein>
    <submittedName>
        <fullName evidence="1">Uncharacterized protein</fullName>
    </submittedName>
</protein>
<accession>A0A975GJA5</accession>
<evidence type="ECO:0000313" key="2">
    <source>
        <dbReference type="Proteomes" id="UP000663720"/>
    </source>
</evidence>